<proteinExistence type="inferred from homology"/>
<dbReference type="InterPro" id="IPR043164">
    <property type="entry name" value="Ribosomal_uL10-like_insert_sf"/>
</dbReference>
<dbReference type="Proteomes" id="UP001214638">
    <property type="component" value="Unassembled WGS sequence"/>
</dbReference>
<comment type="subcellular location">
    <subcellularLocation>
        <location evidence="5">Cytoplasm</location>
    </subcellularLocation>
    <subcellularLocation>
        <location evidence="5">Nucleus</location>
        <location evidence="5">Nucleolus</location>
    </subcellularLocation>
</comment>
<dbReference type="PANTHER" id="PTHR45841">
    <property type="entry name" value="MRNA TURNOVER PROTEIN 4 MRTO4"/>
    <property type="match status" value="1"/>
</dbReference>
<keyword evidence="7" id="KW-0687">Ribonucleoprotein</keyword>
<evidence type="ECO:0000313" key="8">
    <source>
        <dbReference type="Proteomes" id="UP001214638"/>
    </source>
</evidence>
<feature type="domain" description="Large ribosomal subunit protein uL10-like insertion" evidence="6">
    <location>
        <begin position="130"/>
        <end position="202"/>
    </location>
</feature>
<dbReference type="GO" id="GO:0000956">
    <property type="term" value="P:nuclear-transcribed mRNA catabolic process"/>
    <property type="evidence" value="ECO:0007669"/>
    <property type="project" value="TreeGrafter"/>
</dbReference>
<dbReference type="Pfam" id="PF17777">
    <property type="entry name" value="RL10P_insert"/>
    <property type="match status" value="1"/>
</dbReference>
<dbReference type="GO" id="GO:0006364">
    <property type="term" value="P:rRNA processing"/>
    <property type="evidence" value="ECO:0007669"/>
    <property type="project" value="TreeGrafter"/>
</dbReference>
<keyword evidence="5" id="KW-0690">Ribosome biogenesis</keyword>
<sequence length="264" mass="28721">MPKSARNKEVKLTAVKKNQKQVKSRLIENIRKAIEGPGLGNEPFVYVLSLSNQRNTPLKELRNILLPGRVFYGKNKVMQLALGTRPESEFRTNLSKISQQLVGQTALVVSIDDLDTIRRKVSNFVAKDYAKGGNVATETIKLEKGSKTFEDMPGTLEPMFRQLGLATVLKLGKIELLTDYLLCEAGKPLTPNQAHVLKLLKIQMATFSVGIAAYWSRGSYRNLTNENAKSTEAVAPVVVVPPAATPAAPLAATVSVAPPPSPAC</sequence>
<dbReference type="InterPro" id="IPR001790">
    <property type="entry name" value="Ribosomal_uL10"/>
</dbReference>
<dbReference type="InterPro" id="IPR051742">
    <property type="entry name" value="Ribosome_Assembly_uL10"/>
</dbReference>
<dbReference type="InterPro" id="IPR043141">
    <property type="entry name" value="Ribosomal_uL10-like_sf"/>
</dbReference>
<gene>
    <name evidence="7" type="ORF">BdWA1_001096</name>
</gene>
<dbReference type="GO" id="GO:0005840">
    <property type="term" value="C:ribosome"/>
    <property type="evidence" value="ECO:0007669"/>
    <property type="project" value="UniProtKB-KW"/>
</dbReference>
<dbReference type="GO" id="GO:0005737">
    <property type="term" value="C:cytoplasm"/>
    <property type="evidence" value="ECO:0007669"/>
    <property type="project" value="UniProtKB-SubCell"/>
</dbReference>
<evidence type="ECO:0000256" key="5">
    <source>
        <dbReference type="RuleBase" id="RU364039"/>
    </source>
</evidence>
<comment type="caution">
    <text evidence="7">The sequence shown here is derived from an EMBL/GenBank/DDBJ whole genome shotgun (WGS) entry which is preliminary data.</text>
</comment>
<name>A0AAD9PNH3_9APIC</name>
<keyword evidence="8" id="KW-1185">Reference proteome</keyword>
<dbReference type="RefSeq" id="XP_067804933.1">
    <property type="nucleotide sequence ID" value="XM_067946142.1"/>
</dbReference>
<dbReference type="Gene3D" id="3.90.105.20">
    <property type="match status" value="1"/>
</dbReference>
<dbReference type="GO" id="GO:0030687">
    <property type="term" value="C:preribosome, large subunit precursor"/>
    <property type="evidence" value="ECO:0007669"/>
    <property type="project" value="TreeGrafter"/>
</dbReference>
<evidence type="ECO:0000313" key="7">
    <source>
        <dbReference type="EMBL" id="KAK2198091.1"/>
    </source>
</evidence>
<evidence type="ECO:0000256" key="1">
    <source>
        <dbReference type="ARBA" id="ARBA00004046"/>
    </source>
</evidence>
<dbReference type="GeneID" id="94335394"/>
<accession>A0AAD9PNH3</accession>
<evidence type="ECO:0000256" key="3">
    <source>
        <dbReference type="ARBA" id="ARBA00022490"/>
    </source>
</evidence>
<keyword evidence="4 5" id="KW-0539">Nucleus</keyword>
<dbReference type="AlphaFoldDB" id="A0AAD9PNH3"/>
<dbReference type="GO" id="GO:0005730">
    <property type="term" value="C:nucleolus"/>
    <property type="evidence" value="ECO:0007669"/>
    <property type="project" value="UniProtKB-SubCell"/>
</dbReference>
<comment type="subunit">
    <text evidence="5">Associates with the pre-60S ribosomal particle.</text>
</comment>
<evidence type="ECO:0000256" key="2">
    <source>
        <dbReference type="ARBA" id="ARBA00008889"/>
    </source>
</evidence>
<comment type="function">
    <text evidence="1 5">Component of the ribosome assembly machinery. Nuclear paralog of the ribosomal protein P0, it binds pre-60S subunits at an early stage of assembly in the nucleolus, and is replaced by P0 in cytoplasmic pre-60S subunits and mature 80S ribosomes.</text>
</comment>
<protein>
    <recommendedName>
        <fullName evidence="5">Ribosome assembly factor mrt4</fullName>
    </recommendedName>
</protein>
<organism evidence="7 8">
    <name type="scientific">Babesia duncani</name>
    <dbReference type="NCBI Taxonomy" id="323732"/>
    <lineage>
        <taxon>Eukaryota</taxon>
        <taxon>Sar</taxon>
        <taxon>Alveolata</taxon>
        <taxon>Apicomplexa</taxon>
        <taxon>Aconoidasida</taxon>
        <taxon>Piroplasmida</taxon>
        <taxon>Babesiidae</taxon>
        <taxon>Babesia</taxon>
    </lineage>
</organism>
<dbReference type="Pfam" id="PF00466">
    <property type="entry name" value="Ribosomal_L10"/>
    <property type="match status" value="1"/>
</dbReference>
<evidence type="ECO:0000256" key="4">
    <source>
        <dbReference type="ARBA" id="ARBA00023242"/>
    </source>
</evidence>
<dbReference type="SUPFAM" id="SSF160369">
    <property type="entry name" value="Ribosomal protein L10-like"/>
    <property type="match status" value="1"/>
</dbReference>
<dbReference type="GO" id="GO:0000027">
    <property type="term" value="P:ribosomal large subunit assembly"/>
    <property type="evidence" value="ECO:0007669"/>
    <property type="project" value="InterPro"/>
</dbReference>
<dbReference type="Gene3D" id="3.30.70.1730">
    <property type="match status" value="1"/>
</dbReference>
<dbReference type="InterPro" id="IPR040637">
    <property type="entry name" value="Ribosomal_uL10-like_insert"/>
</dbReference>
<dbReference type="CDD" id="cd05796">
    <property type="entry name" value="Ribosomal_P0_like"/>
    <property type="match status" value="1"/>
</dbReference>
<keyword evidence="3 5" id="KW-0963">Cytoplasm</keyword>
<reference evidence="7" key="1">
    <citation type="journal article" date="2023" name="Nat. Microbiol.">
        <title>Babesia duncani multi-omics identifies virulence factors and drug targets.</title>
        <authorList>
            <person name="Singh P."/>
            <person name="Lonardi S."/>
            <person name="Liang Q."/>
            <person name="Vydyam P."/>
            <person name="Khabirova E."/>
            <person name="Fang T."/>
            <person name="Gihaz S."/>
            <person name="Thekkiniath J."/>
            <person name="Munshi M."/>
            <person name="Abel S."/>
            <person name="Ciampossin L."/>
            <person name="Batugedara G."/>
            <person name="Gupta M."/>
            <person name="Lu X.M."/>
            <person name="Lenz T."/>
            <person name="Chakravarty S."/>
            <person name="Cornillot E."/>
            <person name="Hu Y."/>
            <person name="Ma W."/>
            <person name="Gonzalez L.M."/>
            <person name="Sanchez S."/>
            <person name="Estrada K."/>
            <person name="Sanchez-Flores A."/>
            <person name="Montero E."/>
            <person name="Harb O.S."/>
            <person name="Le Roch K.G."/>
            <person name="Mamoun C.B."/>
        </authorList>
    </citation>
    <scope>NUCLEOTIDE SEQUENCE</scope>
    <source>
        <strain evidence="7">WA1</strain>
    </source>
</reference>
<dbReference type="InterPro" id="IPR033867">
    <property type="entry name" value="Mrt4"/>
</dbReference>
<dbReference type="PANTHER" id="PTHR45841:SF1">
    <property type="entry name" value="MRNA TURNOVER PROTEIN 4 HOMOLOG"/>
    <property type="match status" value="1"/>
</dbReference>
<dbReference type="KEGG" id="bdw:94335394"/>
<dbReference type="EMBL" id="JALLKP010000001">
    <property type="protein sequence ID" value="KAK2198091.1"/>
    <property type="molecule type" value="Genomic_DNA"/>
</dbReference>
<dbReference type="GO" id="GO:0003723">
    <property type="term" value="F:RNA binding"/>
    <property type="evidence" value="ECO:0007669"/>
    <property type="project" value="TreeGrafter"/>
</dbReference>
<keyword evidence="7" id="KW-0689">Ribosomal protein</keyword>
<comment type="similarity">
    <text evidence="2 5">Belongs to the universal ribosomal protein uL10 family.</text>
</comment>
<evidence type="ECO:0000259" key="6">
    <source>
        <dbReference type="Pfam" id="PF17777"/>
    </source>
</evidence>